<reference evidence="2" key="1">
    <citation type="submission" date="2023-08" db="EMBL/GenBank/DDBJ databases">
        <title>A de novo genome assembly of Solanum verrucosum Schlechtendal, a Mexican diploid species geographically isolated from the other diploid A-genome species in potato relatives.</title>
        <authorList>
            <person name="Hosaka K."/>
        </authorList>
    </citation>
    <scope>NUCLEOTIDE SEQUENCE</scope>
    <source>
        <tissue evidence="2">Young leaves</tissue>
    </source>
</reference>
<dbReference type="PANTHER" id="PTHR33116">
    <property type="entry name" value="REVERSE TRANSCRIPTASE ZINC-BINDING DOMAIN-CONTAINING PROTEIN-RELATED-RELATED"/>
    <property type="match status" value="1"/>
</dbReference>
<dbReference type="Proteomes" id="UP001234989">
    <property type="component" value="Chromosome 5"/>
</dbReference>
<name>A0AAF0QX23_SOLVR</name>
<dbReference type="EMBL" id="CP133616">
    <property type="protein sequence ID" value="WMV28665.1"/>
    <property type="molecule type" value="Genomic_DNA"/>
</dbReference>
<dbReference type="PANTHER" id="PTHR33116:SF84">
    <property type="entry name" value="RNA-DIRECTED DNA POLYMERASE"/>
    <property type="match status" value="1"/>
</dbReference>
<gene>
    <name evidence="2" type="ORF">MTR67_022050</name>
</gene>
<dbReference type="Pfam" id="PF13966">
    <property type="entry name" value="zf-RVT"/>
    <property type="match status" value="1"/>
</dbReference>
<sequence>MRSLWESFENHSLRNAKPWLALGDFNSVLKSEDRLGGNPVTWAEVIEFQNCIDRMMPKSKLLLRTGFALGTFPIRIKTGYVVQLSYAGRLQIINVVLFSIHNFWGAVFILPQSVLKQVDKICREYLWGTTNDRKKISLVTWDKICCPKKTGGLNIRGCMNWNIASVGKLLWFILWLAEQRRLLTKERLANMHIPVGDSTCCLCDGQQIEITKHLFAECDWFKQCLSQFMHSPKTIHMEATMRVVKYVKHAPGLGILMRSVTDYLVQYGTSPISWKSKKQVTVSRSLAEVKYRTMTSLVAKECSMKGLSCHGLSLHPGRGRYSRTIVDPQANPHPG</sequence>
<protein>
    <recommendedName>
        <fullName evidence="1">Reverse transcriptase zinc-binding domain-containing protein</fullName>
    </recommendedName>
</protein>
<dbReference type="AlphaFoldDB" id="A0AAF0QX23"/>
<accession>A0AAF0QX23</accession>
<keyword evidence="3" id="KW-1185">Reference proteome</keyword>
<organism evidence="2 3">
    <name type="scientific">Solanum verrucosum</name>
    <dbReference type="NCBI Taxonomy" id="315347"/>
    <lineage>
        <taxon>Eukaryota</taxon>
        <taxon>Viridiplantae</taxon>
        <taxon>Streptophyta</taxon>
        <taxon>Embryophyta</taxon>
        <taxon>Tracheophyta</taxon>
        <taxon>Spermatophyta</taxon>
        <taxon>Magnoliopsida</taxon>
        <taxon>eudicotyledons</taxon>
        <taxon>Gunneridae</taxon>
        <taxon>Pentapetalae</taxon>
        <taxon>asterids</taxon>
        <taxon>lamiids</taxon>
        <taxon>Solanales</taxon>
        <taxon>Solanaceae</taxon>
        <taxon>Solanoideae</taxon>
        <taxon>Solaneae</taxon>
        <taxon>Solanum</taxon>
    </lineage>
</organism>
<evidence type="ECO:0000259" key="1">
    <source>
        <dbReference type="Pfam" id="PF13966"/>
    </source>
</evidence>
<evidence type="ECO:0000313" key="3">
    <source>
        <dbReference type="Proteomes" id="UP001234989"/>
    </source>
</evidence>
<feature type="domain" description="Reverse transcriptase zinc-binding" evidence="1">
    <location>
        <begin position="160"/>
        <end position="223"/>
    </location>
</feature>
<proteinExistence type="predicted"/>
<dbReference type="InterPro" id="IPR026960">
    <property type="entry name" value="RVT-Znf"/>
</dbReference>
<evidence type="ECO:0000313" key="2">
    <source>
        <dbReference type="EMBL" id="WMV28665.1"/>
    </source>
</evidence>